<comment type="subunit">
    <text evidence="10">Monomer.</text>
</comment>
<comment type="caution">
    <text evidence="14">The sequence shown here is derived from an EMBL/GenBank/DDBJ whole genome shotgun (WGS) entry which is preliminary data.</text>
</comment>
<dbReference type="PANTHER" id="PTHR11088">
    <property type="entry name" value="TRNA DIMETHYLALLYLTRANSFERASE"/>
    <property type="match status" value="1"/>
</dbReference>
<comment type="function">
    <text evidence="2 10 12">Catalyzes the transfer of a dimethylallyl group onto the adenine at position 37 in tRNAs that read codons beginning with uridine, leading to the formation of N6-(dimethylallyl)adenosine (i(6)A).</text>
</comment>
<feature type="binding site" evidence="10">
    <location>
        <begin position="14"/>
        <end position="21"/>
    </location>
    <ligand>
        <name>ATP</name>
        <dbReference type="ChEBI" id="CHEBI:30616"/>
    </ligand>
</feature>
<dbReference type="Gene3D" id="1.10.20.140">
    <property type="match status" value="1"/>
</dbReference>
<evidence type="ECO:0000256" key="11">
    <source>
        <dbReference type="RuleBase" id="RU003783"/>
    </source>
</evidence>
<sequence>MTTTTPPTLLVLLGPTGVGKTALSLRLAERLGSPILSADSRQIYRGMPIGTAAPTADERARVMHYFVDLLDPAEPYSAARYETEALALLTTLFTTHAAVLLTGGSMMYIDAVCQGIDDIPTVPTDIRAAVLADYERLGLDALLDELRQTDPVHFAEVDRRNPRRVIHAVEICRTAGRPYSDFRTRTVKVRPFRILKIGLVRPREELFRRIDARVDQMMADGLLSEARALYPQRHLNALNTVGYKELFQHFDGQFSLDEAVARIKRNTRVYARKQQTWFRRDASITWFHPDDTAHILRFLRETL</sequence>
<proteinExistence type="inferred from homology"/>
<evidence type="ECO:0000256" key="7">
    <source>
        <dbReference type="ARBA" id="ARBA00022840"/>
    </source>
</evidence>
<accession>W2C2U8</accession>
<reference evidence="14 15" key="1">
    <citation type="submission" date="2013-11" db="EMBL/GenBank/DDBJ databases">
        <title>Single cell genomics of uncultured Tannerella BU063 (oral taxon 286).</title>
        <authorList>
            <person name="Beall C.J."/>
            <person name="Campbell A.G."/>
            <person name="Griffen A.L."/>
            <person name="Podar M."/>
            <person name="Leys E.J."/>
        </authorList>
    </citation>
    <scope>NUCLEOTIDE SEQUENCE [LARGE SCALE GENOMIC DNA]</scope>
    <source>
        <strain evidence="14">Cell 2</strain>
    </source>
</reference>
<keyword evidence="8 10" id="KW-0460">Magnesium</keyword>
<feature type="site" description="Interaction with substrate tRNA" evidence="10">
    <location>
        <position position="127"/>
    </location>
</feature>
<evidence type="ECO:0000256" key="13">
    <source>
        <dbReference type="RuleBase" id="RU003785"/>
    </source>
</evidence>
<organism evidence="14 15">
    <name type="scientific">Tannerella sp. oral taxon BU063 isolate Cell 2</name>
    <dbReference type="NCBI Taxonomy" id="1411148"/>
    <lineage>
        <taxon>Bacteria</taxon>
        <taxon>Pseudomonadati</taxon>
        <taxon>Bacteroidota</taxon>
        <taxon>Bacteroidia</taxon>
        <taxon>Bacteroidales</taxon>
        <taxon>Tannerellaceae</taxon>
        <taxon>Tannerella</taxon>
    </lineage>
</organism>
<feature type="binding site" evidence="10">
    <location>
        <begin position="16"/>
        <end position="21"/>
    </location>
    <ligand>
        <name>substrate</name>
    </ligand>
</feature>
<dbReference type="GO" id="GO:0005524">
    <property type="term" value="F:ATP binding"/>
    <property type="evidence" value="ECO:0007669"/>
    <property type="project" value="UniProtKB-UniRule"/>
</dbReference>
<evidence type="ECO:0000256" key="12">
    <source>
        <dbReference type="RuleBase" id="RU003784"/>
    </source>
</evidence>
<keyword evidence="5 10" id="KW-0819">tRNA processing</keyword>
<dbReference type="HAMAP" id="MF_00185">
    <property type="entry name" value="IPP_trans"/>
    <property type="match status" value="1"/>
</dbReference>
<feature type="region of interest" description="Interaction with substrate tRNA" evidence="10">
    <location>
        <begin position="39"/>
        <end position="42"/>
    </location>
</feature>
<evidence type="ECO:0000256" key="9">
    <source>
        <dbReference type="ARBA" id="ARBA00049563"/>
    </source>
</evidence>
<dbReference type="Gene3D" id="3.40.50.300">
    <property type="entry name" value="P-loop containing nucleotide triphosphate hydrolases"/>
    <property type="match status" value="1"/>
</dbReference>
<comment type="caution">
    <text evidence="10">Lacks conserved residue(s) required for the propagation of feature annotation.</text>
</comment>
<comment type="catalytic activity">
    <reaction evidence="9 10 11">
        <text>adenosine(37) in tRNA + dimethylallyl diphosphate = N(6)-dimethylallyladenosine(37) in tRNA + diphosphate</text>
        <dbReference type="Rhea" id="RHEA:26482"/>
        <dbReference type="Rhea" id="RHEA-COMP:10162"/>
        <dbReference type="Rhea" id="RHEA-COMP:10375"/>
        <dbReference type="ChEBI" id="CHEBI:33019"/>
        <dbReference type="ChEBI" id="CHEBI:57623"/>
        <dbReference type="ChEBI" id="CHEBI:74411"/>
        <dbReference type="ChEBI" id="CHEBI:74415"/>
        <dbReference type="EC" id="2.5.1.75"/>
    </reaction>
</comment>
<evidence type="ECO:0000256" key="3">
    <source>
        <dbReference type="ARBA" id="ARBA00005842"/>
    </source>
</evidence>
<evidence type="ECO:0000313" key="14">
    <source>
        <dbReference type="EMBL" id="ETK00756.1"/>
    </source>
</evidence>
<keyword evidence="4 10" id="KW-0808">Transferase</keyword>
<evidence type="ECO:0000256" key="8">
    <source>
        <dbReference type="ARBA" id="ARBA00022842"/>
    </source>
</evidence>
<evidence type="ECO:0000256" key="2">
    <source>
        <dbReference type="ARBA" id="ARBA00003213"/>
    </source>
</evidence>
<feature type="site" description="Interaction with substrate tRNA" evidence="10">
    <location>
        <position position="105"/>
    </location>
</feature>
<comment type="cofactor">
    <cofactor evidence="1 10">
        <name>Mg(2+)</name>
        <dbReference type="ChEBI" id="CHEBI:18420"/>
    </cofactor>
</comment>
<dbReference type="InterPro" id="IPR039657">
    <property type="entry name" value="Dimethylallyltransferase"/>
</dbReference>
<dbReference type="EMBL" id="AYUF01000495">
    <property type="protein sequence ID" value="ETK00756.1"/>
    <property type="molecule type" value="Genomic_DNA"/>
</dbReference>
<keyword evidence="7 10" id="KW-0067">ATP-binding</keyword>
<protein>
    <recommendedName>
        <fullName evidence="10">tRNA dimethylallyltransferase</fullName>
        <ecNumber evidence="10">2.5.1.75</ecNumber>
    </recommendedName>
    <alternativeName>
        <fullName evidence="10">Dimethylallyl diphosphate:tRNA dimethylallyltransferase</fullName>
        <shortName evidence="10">DMAPP:tRNA dimethylallyltransferase</shortName>
        <shortName evidence="10">DMATase</shortName>
    </alternativeName>
    <alternativeName>
        <fullName evidence="10">Isopentenyl-diphosphate:tRNA isopentenyltransferase</fullName>
        <shortName evidence="10">IPP transferase</shortName>
        <shortName evidence="10">IPPT</shortName>
        <shortName evidence="10">IPTase</shortName>
    </alternativeName>
</protein>
<evidence type="ECO:0000256" key="6">
    <source>
        <dbReference type="ARBA" id="ARBA00022741"/>
    </source>
</evidence>
<evidence type="ECO:0000256" key="10">
    <source>
        <dbReference type="HAMAP-Rule" id="MF_00185"/>
    </source>
</evidence>
<dbReference type="PATRIC" id="fig|1411148.3.peg.2182"/>
<gene>
    <name evidence="10" type="primary">miaA</name>
    <name evidence="14" type="ORF">N425_13055</name>
</gene>
<keyword evidence="6 10" id="KW-0547">Nucleotide-binding</keyword>
<dbReference type="InterPro" id="IPR027417">
    <property type="entry name" value="P-loop_NTPase"/>
</dbReference>
<dbReference type="InterPro" id="IPR018022">
    <property type="entry name" value="IPT"/>
</dbReference>
<dbReference type="Pfam" id="PF01715">
    <property type="entry name" value="IPPT"/>
    <property type="match status" value="1"/>
</dbReference>
<dbReference type="GO" id="GO:0006400">
    <property type="term" value="P:tRNA modification"/>
    <property type="evidence" value="ECO:0007669"/>
    <property type="project" value="TreeGrafter"/>
</dbReference>
<comment type="similarity">
    <text evidence="3 10 13">Belongs to the IPP transferase family.</text>
</comment>
<dbReference type="EC" id="2.5.1.75" evidence="10"/>
<evidence type="ECO:0000313" key="15">
    <source>
        <dbReference type="Proteomes" id="UP000018837"/>
    </source>
</evidence>
<dbReference type="PANTHER" id="PTHR11088:SF60">
    <property type="entry name" value="TRNA DIMETHYLALLYLTRANSFERASE"/>
    <property type="match status" value="1"/>
</dbReference>
<name>W2C2U8_9BACT</name>
<dbReference type="GO" id="GO:0052381">
    <property type="term" value="F:tRNA dimethylallyltransferase activity"/>
    <property type="evidence" value="ECO:0007669"/>
    <property type="project" value="UniProtKB-UniRule"/>
</dbReference>
<dbReference type="AlphaFoldDB" id="W2C2U8"/>
<dbReference type="Proteomes" id="UP000018837">
    <property type="component" value="Unassembled WGS sequence"/>
</dbReference>
<dbReference type="SUPFAM" id="SSF52540">
    <property type="entry name" value="P-loop containing nucleoside triphosphate hydrolases"/>
    <property type="match status" value="2"/>
</dbReference>
<evidence type="ECO:0000256" key="4">
    <source>
        <dbReference type="ARBA" id="ARBA00022679"/>
    </source>
</evidence>
<evidence type="ECO:0000256" key="1">
    <source>
        <dbReference type="ARBA" id="ARBA00001946"/>
    </source>
</evidence>
<evidence type="ECO:0000256" key="5">
    <source>
        <dbReference type="ARBA" id="ARBA00022694"/>
    </source>
</evidence>
<dbReference type="NCBIfam" id="TIGR00174">
    <property type="entry name" value="miaA"/>
    <property type="match status" value="1"/>
</dbReference>